<dbReference type="EMBL" id="KQ965752">
    <property type="protein sequence ID" value="KXS16466.1"/>
    <property type="molecule type" value="Genomic_DNA"/>
</dbReference>
<accession>A0A139AI24</accession>
<proteinExistence type="predicted"/>
<dbReference type="Proteomes" id="UP000070544">
    <property type="component" value="Unassembled WGS sequence"/>
</dbReference>
<reference evidence="1 2" key="1">
    <citation type="journal article" date="2015" name="Genome Biol. Evol.">
        <title>Phylogenomic analyses indicate that early fungi evolved digesting cell walls of algal ancestors of land plants.</title>
        <authorList>
            <person name="Chang Y."/>
            <person name="Wang S."/>
            <person name="Sekimoto S."/>
            <person name="Aerts A.L."/>
            <person name="Choi C."/>
            <person name="Clum A."/>
            <person name="LaButti K.M."/>
            <person name="Lindquist E.A."/>
            <person name="Yee Ngan C."/>
            <person name="Ohm R.A."/>
            <person name="Salamov A.A."/>
            <person name="Grigoriev I.V."/>
            <person name="Spatafora J.W."/>
            <person name="Berbee M.L."/>
        </authorList>
    </citation>
    <scope>NUCLEOTIDE SEQUENCE [LARGE SCALE GENOMIC DNA]</scope>
    <source>
        <strain evidence="1 2">JEL478</strain>
    </source>
</reference>
<protein>
    <submittedName>
        <fullName evidence="1">Uncharacterized protein</fullName>
    </submittedName>
</protein>
<evidence type="ECO:0000313" key="1">
    <source>
        <dbReference type="EMBL" id="KXS16466.1"/>
    </source>
</evidence>
<keyword evidence="2" id="KW-1185">Reference proteome</keyword>
<organism evidence="1 2">
    <name type="scientific">Gonapodya prolifera (strain JEL478)</name>
    <name type="common">Monoblepharis prolifera</name>
    <dbReference type="NCBI Taxonomy" id="1344416"/>
    <lineage>
        <taxon>Eukaryota</taxon>
        <taxon>Fungi</taxon>
        <taxon>Fungi incertae sedis</taxon>
        <taxon>Chytridiomycota</taxon>
        <taxon>Chytridiomycota incertae sedis</taxon>
        <taxon>Monoblepharidomycetes</taxon>
        <taxon>Monoblepharidales</taxon>
        <taxon>Gonapodyaceae</taxon>
        <taxon>Gonapodya</taxon>
    </lineage>
</organism>
<gene>
    <name evidence="1" type="ORF">M427DRAFT_55420</name>
</gene>
<evidence type="ECO:0000313" key="2">
    <source>
        <dbReference type="Proteomes" id="UP000070544"/>
    </source>
</evidence>
<name>A0A139AI24_GONPJ</name>
<dbReference type="AlphaFoldDB" id="A0A139AI24"/>
<sequence length="198" mass="21667">MWDNYVAILSLLDLERCRVGLPPFYYSVLPPKVTAAIRTYFPAVSLRCDEVPETLAEPFGDTFLPDEPAAAATSNVLTPPDICECEEETLTAIVVQCSCNADVGMDFSDGEHLINGKAELTDDLERCGCHFHHRIWLVPTRSQRTAKAPRFPGTSGGIDLNHKGDECGSRKVAAILGEGLQFSLSTPFINLGHREANC</sequence>